<dbReference type="RefSeq" id="WP_233730684.1">
    <property type="nucleotide sequence ID" value="NZ_JAJVCN010000003.1"/>
</dbReference>
<dbReference type="PANTHER" id="PTHR12598">
    <property type="entry name" value="COPPER HOMEOSTASIS PROTEIN CUTC"/>
    <property type="match status" value="1"/>
</dbReference>
<proteinExistence type="inferred from homology"/>
<protein>
    <recommendedName>
        <fullName evidence="2">PF03932 family protein CutC</fullName>
    </recommendedName>
</protein>
<dbReference type="SUPFAM" id="SSF110395">
    <property type="entry name" value="CutC-like"/>
    <property type="match status" value="1"/>
</dbReference>
<dbReference type="EMBL" id="JAJVCN010000003">
    <property type="protein sequence ID" value="MCE7009247.1"/>
    <property type="molecule type" value="Genomic_DNA"/>
</dbReference>
<keyword evidence="2" id="KW-0963">Cytoplasm</keyword>
<name>A0ABS8ZNX4_9PSEU</name>
<dbReference type="Pfam" id="PF03932">
    <property type="entry name" value="CutC"/>
    <property type="match status" value="1"/>
</dbReference>
<gene>
    <name evidence="2" type="primary">cutC</name>
    <name evidence="3" type="ORF">LWC34_41505</name>
</gene>
<comment type="caution">
    <text evidence="2">Once thought to be involved in copper homeostasis, experiments in E.coli have shown this is not the case.</text>
</comment>
<comment type="subcellular location">
    <subcellularLocation>
        <location evidence="2">Cytoplasm</location>
    </subcellularLocation>
</comment>
<reference evidence="3 4" key="1">
    <citation type="submission" date="2021-12" db="EMBL/GenBank/DDBJ databases">
        <title>Genome sequence of Kibdelosporangium philippinense ATCC 49844.</title>
        <authorList>
            <person name="Fedorov E.A."/>
            <person name="Omeragic M."/>
            <person name="Shalygina K.F."/>
            <person name="Maclea K.S."/>
        </authorList>
    </citation>
    <scope>NUCLEOTIDE SEQUENCE [LARGE SCALE GENOMIC DNA]</scope>
    <source>
        <strain evidence="3 4">ATCC 49844</strain>
    </source>
</reference>
<comment type="caution">
    <text evidence="3">The sequence shown here is derived from an EMBL/GenBank/DDBJ whole genome shotgun (WGS) entry which is preliminary data.</text>
</comment>
<dbReference type="Proteomes" id="UP001521150">
    <property type="component" value="Unassembled WGS sequence"/>
</dbReference>
<dbReference type="InterPro" id="IPR005627">
    <property type="entry name" value="CutC-like"/>
</dbReference>
<evidence type="ECO:0000256" key="2">
    <source>
        <dbReference type="HAMAP-Rule" id="MF_00795"/>
    </source>
</evidence>
<keyword evidence="4" id="KW-1185">Reference proteome</keyword>
<evidence type="ECO:0000256" key="1">
    <source>
        <dbReference type="ARBA" id="ARBA00007768"/>
    </source>
</evidence>
<dbReference type="InterPro" id="IPR036822">
    <property type="entry name" value="CutC-like_dom_sf"/>
</dbReference>
<dbReference type="Gene3D" id="3.20.20.380">
    <property type="entry name" value="Copper homeostasis (CutC) domain"/>
    <property type="match status" value="1"/>
</dbReference>
<evidence type="ECO:0000313" key="4">
    <source>
        <dbReference type="Proteomes" id="UP001521150"/>
    </source>
</evidence>
<accession>A0ABS8ZNX4</accession>
<organism evidence="3 4">
    <name type="scientific">Kibdelosporangium philippinense</name>
    <dbReference type="NCBI Taxonomy" id="211113"/>
    <lineage>
        <taxon>Bacteria</taxon>
        <taxon>Bacillati</taxon>
        <taxon>Actinomycetota</taxon>
        <taxon>Actinomycetes</taxon>
        <taxon>Pseudonocardiales</taxon>
        <taxon>Pseudonocardiaceae</taxon>
        <taxon>Kibdelosporangium</taxon>
    </lineage>
</organism>
<evidence type="ECO:0000313" key="3">
    <source>
        <dbReference type="EMBL" id="MCE7009247.1"/>
    </source>
</evidence>
<sequence>MGVRVEISVESVDGVRIASMHGADRVELCASLSDGGLTPSRGLLELAAIRSGNTEVHALIRPRAGDFRYSKDEISLMVRDIRAAGVDGVVVGALGEDGLLDPACAALIDAAEGKPVTLHRAIDVSASPRRVLGQAMEMGFKRVLTSGQQRSALDGAPLIKSLVAQAGDAIQVMACGGVRAANVLEVIAATGVSDVHAGVRAPVRGASSGTVSFAGVGVPDGFDHFETDADGVAALMSVIRG</sequence>
<dbReference type="PANTHER" id="PTHR12598:SF0">
    <property type="entry name" value="COPPER HOMEOSTASIS PROTEIN CUTC HOMOLOG"/>
    <property type="match status" value="1"/>
</dbReference>
<comment type="similarity">
    <text evidence="1 2">Belongs to the CutC family.</text>
</comment>
<dbReference type="HAMAP" id="MF_00795">
    <property type="entry name" value="CutC"/>
    <property type="match status" value="1"/>
</dbReference>